<dbReference type="Pfam" id="PF00733">
    <property type="entry name" value="Asn_synthase"/>
    <property type="match status" value="1"/>
</dbReference>
<dbReference type="SUPFAM" id="SSF52402">
    <property type="entry name" value="Adenine nucleotide alpha hydrolases-like"/>
    <property type="match status" value="1"/>
</dbReference>
<feature type="active site" description="For GATase activity" evidence="6">
    <location>
        <position position="2"/>
    </location>
</feature>
<evidence type="ECO:0000256" key="2">
    <source>
        <dbReference type="ARBA" id="ARBA00022741"/>
    </source>
</evidence>
<evidence type="ECO:0000256" key="4">
    <source>
        <dbReference type="ARBA" id="ARBA00022962"/>
    </source>
</evidence>
<evidence type="ECO:0000313" key="11">
    <source>
        <dbReference type="Proteomes" id="UP000809243"/>
    </source>
</evidence>
<comment type="similarity">
    <text evidence="1">Belongs to the asparagine synthetase family.</text>
</comment>
<accession>A0A938YY65</accession>
<dbReference type="PIRSF" id="PIRSF001589">
    <property type="entry name" value="Asn_synthetase_glu-h"/>
    <property type="match status" value="1"/>
</dbReference>
<dbReference type="AlphaFoldDB" id="A0A938YY65"/>
<feature type="binding site" evidence="7">
    <location>
        <position position="96"/>
    </location>
    <ligand>
        <name>L-glutamine</name>
        <dbReference type="ChEBI" id="CHEBI:58359"/>
    </ligand>
</feature>
<keyword evidence="2 5" id="KW-0547">Nucleotide-binding</keyword>
<dbReference type="Gene3D" id="3.40.50.620">
    <property type="entry name" value="HUPs"/>
    <property type="match status" value="1"/>
</dbReference>
<dbReference type="InterPro" id="IPR006426">
    <property type="entry name" value="Asn_synth_AEB"/>
</dbReference>
<feature type="binding site" evidence="7">
    <location>
        <position position="271"/>
    </location>
    <ligand>
        <name>ATP</name>
        <dbReference type="ChEBI" id="CHEBI:30616"/>
    </ligand>
</feature>
<dbReference type="InterPro" id="IPR001962">
    <property type="entry name" value="Asn_synthase"/>
</dbReference>
<keyword evidence="6" id="KW-0061">Asparagine biosynthesis</keyword>
<feature type="domain" description="Glutamine amidotransferase type-2" evidence="9">
    <location>
        <begin position="2"/>
        <end position="188"/>
    </location>
</feature>
<sequence>MCGIIGGFLSEQEAQKSLDAMQRGNDGSKILSWEGKGLSLGFQRLAIISPEDEESLQPILSSDSQAAIAMNGEIFPYRQLREQLKKQGFKFKSRGDAEVLLNLYLHKGLAFLDELDSMFSAAIFDFKSGKILLFRDWVGELPLHYIHSKERKQFVFASEFKALMHLPYYSIGAVETVKPGTILELDLESFELKEHSYYKYPEGNPPEYKSLKEIGKRVNELMKASAEERIISDVPVCCLFSGGVDSMLSAILLRDLLKKQGKGITLYTFHIEGQPVTKQSDLFHAERAAKELGFTDLRIVKASKEEVLEKLPEIIFSLEEKRGKDFNLYPAIANFFLAERIAADGFKVVFTGEGADELLGSYGSSGNYKVSEGEVTSIPYRKKLLQNLFKGVLMRTSKVMLYNGPIESRTIFLNRPLAEYMMNIPAKFLRKGKCWKMPFVEAFKGDVPEKLLSRPKARFQVATGITALKPDIEAAFSKYGGSDEEIFKSLFQEKFGKN</sequence>
<organism evidence="10 11">
    <name type="scientific">Candidatus Iainarchaeum sp</name>
    <dbReference type="NCBI Taxonomy" id="3101447"/>
    <lineage>
        <taxon>Archaea</taxon>
        <taxon>Candidatus Iainarchaeota</taxon>
        <taxon>Candidatus Iainarchaeia</taxon>
        <taxon>Candidatus Iainarchaeales</taxon>
        <taxon>Candidatus Iainarchaeaceae</taxon>
        <taxon>Candidatus Iainarchaeum</taxon>
    </lineage>
</organism>
<evidence type="ECO:0000256" key="7">
    <source>
        <dbReference type="PIRSR" id="PIRSR001589-2"/>
    </source>
</evidence>
<dbReference type="SUPFAM" id="SSF56235">
    <property type="entry name" value="N-terminal nucleophile aminohydrolases (Ntn hydrolases)"/>
    <property type="match status" value="1"/>
</dbReference>
<dbReference type="InterPro" id="IPR017932">
    <property type="entry name" value="GATase_2_dom"/>
</dbReference>
<name>A0A938YY65_9ARCH</name>
<gene>
    <name evidence="10" type="ORF">JW744_03530</name>
</gene>
<keyword evidence="3 5" id="KW-0067">ATP-binding</keyword>
<proteinExistence type="inferred from homology"/>
<dbReference type="CDD" id="cd00712">
    <property type="entry name" value="AsnB"/>
    <property type="match status" value="1"/>
</dbReference>
<dbReference type="CDD" id="cd01991">
    <property type="entry name" value="Asn_synthase_B_C"/>
    <property type="match status" value="1"/>
</dbReference>
<keyword evidence="4 6" id="KW-0315">Glutamine amidotransferase</keyword>
<evidence type="ECO:0000256" key="1">
    <source>
        <dbReference type="ARBA" id="ARBA00005752"/>
    </source>
</evidence>
<comment type="catalytic activity">
    <reaction evidence="5">
        <text>L-aspartate + L-glutamine + ATP + H2O = L-asparagine + L-glutamate + AMP + diphosphate + H(+)</text>
        <dbReference type="Rhea" id="RHEA:12228"/>
        <dbReference type="ChEBI" id="CHEBI:15377"/>
        <dbReference type="ChEBI" id="CHEBI:15378"/>
        <dbReference type="ChEBI" id="CHEBI:29985"/>
        <dbReference type="ChEBI" id="CHEBI:29991"/>
        <dbReference type="ChEBI" id="CHEBI:30616"/>
        <dbReference type="ChEBI" id="CHEBI:33019"/>
        <dbReference type="ChEBI" id="CHEBI:58048"/>
        <dbReference type="ChEBI" id="CHEBI:58359"/>
        <dbReference type="ChEBI" id="CHEBI:456215"/>
        <dbReference type="EC" id="6.3.5.4"/>
    </reaction>
</comment>
<feature type="binding site" evidence="7">
    <location>
        <position position="239"/>
    </location>
    <ligand>
        <name>ATP</name>
        <dbReference type="ChEBI" id="CHEBI:30616"/>
    </ligand>
</feature>
<evidence type="ECO:0000256" key="8">
    <source>
        <dbReference type="PIRSR" id="PIRSR001589-3"/>
    </source>
</evidence>
<keyword evidence="6" id="KW-0028">Amino-acid biosynthesis</keyword>
<dbReference type="GO" id="GO:0004066">
    <property type="term" value="F:asparagine synthase (glutamine-hydrolyzing) activity"/>
    <property type="evidence" value="ECO:0007669"/>
    <property type="project" value="UniProtKB-EC"/>
</dbReference>
<evidence type="ECO:0000259" key="9">
    <source>
        <dbReference type="PROSITE" id="PS51278"/>
    </source>
</evidence>
<feature type="site" description="Important for beta-aspartyl-AMP intermediate formation" evidence="8">
    <location>
        <position position="353"/>
    </location>
</feature>
<dbReference type="InterPro" id="IPR014729">
    <property type="entry name" value="Rossmann-like_a/b/a_fold"/>
</dbReference>
<evidence type="ECO:0000256" key="5">
    <source>
        <dbReference type="PIRNR" id="PIRNR001589"/>
    </source>
</evidence>
<reference evidence="10" key="1">
    <citation type="submission" date="2021-01" db="EMBL/GenBank/DDBJ databases">
        <title>Active Sulfur Cycling in an Early Earth Analoge.</title>
        <authorList>
            <person name="Hahn C.R."/>
            <person name="Youssef N.H."/>
            <person name="Elshahed M."/>
        </authorList>
    </citation>
    <scope>NUCLEOTIDE SEQUENCE</scope>
    <source>
        <strain evidence="10">Zod_Metabat.1151</strain>
    </source>
</reference>
<dbReference type="EC" id="6.3.5.4" evidence="5"/>
<dbReference type="Pfam" id="PF13537">
    <property type="entry name" value="GATase_7"/>
    <property type="match status" value="1"/>
</dbReference>
<evidence type="ECO:0000313" key="10">
    <source>
        <dbReference type="EMBL" id="MBN2067513.1"/>
    </source>
</evidence>
<comment type="caution">
    <text evidence="10">The sequence shown here is derived from an EMBL/GenBank/DDBJ whole genome shotgun (WGS) entry which is preliminary data.</text>
</comment>
<evidence type="ECO:0000256" key="3">
    <source>
        <dbReference type="ARBA" id="ARBA00022840"/>
    </source>
</evidence>
<dbReference type="InterPro" id="IPR051786">
    <property type="entry name" value="ASN_synthetase/amidase"/>
</dbReference>
<dbReference type="InterPro" id="IPR029055">
    <property type="entry name" value="Ntn_hydrolases_N"/>
</dbReference>
<protein>
    <recommendedName>
        <fullName evidence="5">Putative asparagine synthetase [glutamine-hydrolyzing]</fullName>
        <ecNumber evidence="5">6.3.5.4</ecNumber>
    </recommendedName>
</protein>
<dbReference type="PROSITE" id="PS51278">
    <property type="entry name" value="GATASE_TYPE_2"/>
    <property type="match status" value="1"/>
</dbReference>
<dbReference type="PANTHER" id="PTHR43284:SF1">
    <property type="entry name" value="ASPARAGINE SYNTHETASE"/>
    <property type="match status" value="1"/>
</dbReference>
<dbReference type="InterPro" id="IPR033738">
    <property type="entry name" value="AsnB_N"/>
</dbReference>
<dbReference type="GO" id="GO:0005829">
    <property type="term" value="C:cytosol"/>
    <property type="evidence" value="ECO:0007669"/>
    <property type="project" value="TreeGrafter"/>
</dbReference>
<dbReference type="PANTHER" id="PTHR43284">
    <property type="entry name" value="ASPARAGINE SYNTHETASE (GLUTAMINE-HYDROLYZING)"/>
    <property type="match status" value="1"/>
</dbReference>
<dbReference type="Proteomes" id="UP000809243">
    <property type="component" value="Unassembled WGS sequence"/>
</dbReference>
<dbReference type="Gene3D" id="3.60.20.10">
    <property type="entry name" value="Glutamine Phosphoribosylpyrophosphate, subunit 1, domain 1"/>
    <property type="match status" value="1"/>
</dbReference>
<dbReference type="GO" id="GO:0005524">
    <property type="term" value="F:ATP binding"/>
    <property type="evidence" value="ECO:0007669"/>
    <property type="project" value="UniProtKB-KW"/>
</dbReference>
<dbReference type="GO" id="GO:0006529">
    <property type="term" value="P:asparagine biosynthetic process"/>
    <property type="evidence" value="ECO:0007669"/>
    <property type="project" value="UniProtKB-KW"/>
</dbReference>
<dbReference type="EMBL" id="JAFGDB010000060">
    <property type="protein sequence ID" value="MBN2067513.1"/>
    <property type="molecule type" value="Genomic_DNA"/>
</dbReference>
<evidence type="ECO:0000256" key="6">
    <source>
        <dbReference type="PIRSR" id="PIRSR001589-1"/>
    </source>
</evidence>